<accession>A0A835YQQ8</accession>
<dbReference type="EMBL" id="JAFCMP010000446">
    <property type="protein sequence ID" value="KAG5179670.1"/>
    <property type="molecule type" value="Genomic_DNA"/>
</dbReference>
<comment type="caution">
    <text evidence="4">The sequence shown here is derived from an EMBL/GenBank/DDBJ whole genome shotgun (WGS) entry which is preliminary data.</text>
</comment>
<gene>
    <name evidence="4" type="ORF">JKP88DRAFT_264198</name>
</gene>
<reference evidence="4" key="1">
    <citation type="submission" date="2021-02" db="EMBL/GenBank/DDBJ databases">
        <title>First Annotated Genome of the Yellow-green Alga Tribonema minus.</title>
        <authorList>
            <person name="Mahan K.M."/>
        </authorList>
    </citation>
    <scope>NUCLEOTIDE SEQUENCE</scope>
    <source>
        <strain evidence="4">UTEX B ZZ1240</strain>
    </source>
</reference>
<feature type="region of interest" description="Disordered" evidence="2">
    <location>
        <begin position="435"/>
        <end position="473"/>
    </location>
</feature>
<dbReference type="SUPFAM" id="SSF52540">
    <property type="entry name" value="P-loop containing nucleoside triphosphate hydrolases"/>
    <property type="match status" value="1"/>
</dbReference>
<evidence type="ECO:0000259" key="3">
    <source>
        <dbReference type="PROSITE" id="PS50001"/>
    </source>
</evidence>
<evidence type="ECO:0000313" key="5">
    <source>
        <dbReference type="Proteomes" id="UP000664859"/>
    </source>
</evidence>
<dbReference type="CDD" id="cd00173">
    <property type="entry name" value="SH2"/>
    <property type="match status" value="1"/>
</dbReference>
<dbReference type="Gene3D" id="3.40.50.300">
    <property type="entry name" value="P-loop containing nucleotide triphosphate hydrolases"/>
    <property type="match status" value="1"/>
</dbReference>
<protein>
    <recommendedName>
        <fullName evidence="3">SH2 domain-containing protein</fullName>
    </recommendedName>
</protein>
<sequence>MTAKCVYDTALQQPAARSRKKPAQPHGRTRDALHRRSILSFMTTVREHGRRLLDKPFREAYRPTRAFDVAYLPHGHHNGAPVLVELWDVAGAQLSAVPSHHALIAMGAAAALVVVDAASAPSLAAADAWNGALAEHLPPRAVKMLVAHKNGALAEHLPPRAAKMLVAHKHMSTTTHICPAVKMLGVHKVDLPRCVVDKAAMDAYAAAAGFRAGWCCTVGAPQFGDYSVRGSERRRAVTAKQLTVQEALRRVVDTALRAREEGAQSGGGGAAAEQAPVLESTLRERGALDDLLWSGCCADGAAAMAHVARQRHFRAADVLRRCSVQGISSDAGWGCFAGSIDRETADAMLAAEPVGTYLLRRRTPRQLVLCIASGDAAAKGAQHVLINYEQGHYTDQQGRLGRFPTLEELLQSKVAQLATRPLRFRRVHGSGRYDRVTDDIDERSGSGGGGSGGGGGGGEAEHGSSGRPPEWPSVRTLHIMHAPEDRLKAASKAAEELLQSTAKRLREARERCPQCLPVTRRLEALLRGQQMDWDAQLEESAALTTTSPVKSPDSGGRAAGCERELEQLERRTQGLRTQWSEVAAHLDLCCS</sequence>
<dbReference type="AlphaFoldDB" id="A0A835YQQ8"/>
<dbReference type="Proteomes" id="UP000664859">
    <property type="component" value="Unassembled WGS sequence"/>
</dbReference>
<feature type="domain" description="SH2" evidence="3">
    <location>
        <begin position="335"/>
        <end position="411"/>
    </location>
</feature>
<evidence type="ECO:0000256" key="2">
    <source>
        <dbReference type="SAM" id="MobiDB-lite"/>
    </source>
</evidence>
<dbReference type="InterPro" id="IPR000980">
    <property type="entry name" value="SH2"/>
</dbReference>
<dbReference type="SUPFAM" id="SSF55550">
    <property type="entry name" value="SH2 domain"/>
    <property type="match status" value="1"/>
</dbReference>
<name>A0A835YQQ8_9STRA</name>
<evidence type="ECO:0000313" key="4">
    <source>
        <dbReference type="EMBL" id="KAG5179670.1"/>
    </source>
</evidence>
<dbReference type="PROSITE" id="PS50001">
    <property type="entry name" value="SH2"/>
    <property type="match status" value="1"/>
</dbReference>
<dbReference type="InterPro" id="IPR036860">
    <property type="entry name" value="SH2_dom_sf"/>
</dbReference>
<feature type="compositionally biased region" description="Basic and acidic residues" evidence="2">
    <location>
        <begin position="435"/>
        <end position="444"/>
    </location>
</feature>
<feature type="compositionally biased region" description="Gly residues" evidence="2">
    <location>
        <begin position="445"/>
        <end position="458"/>
    </location>
</feature>
<organism evidence="4 5">
    <name type="scientific">Tribonema minus</name>
    <dbReference type="NCBI Taxonomy" id="303371"/>
    <lineage>
        <taxon>Eukaryota</taxon>
        <taxon>Sar</taxon>
        <taxon>Stramenopiles</taxon>
        <taxon>Ochrophyta</taxon>
        <taxon>PX clade</taxon>
        <taxon>Xanthophyceae</taxon>
        <taxon>Tribonematales</taxon>
        <taxon>Tribonemataceae</taxon>
        <taxon>Tribonema</taxon>
    </lineage>
</organism>
<keyword evidence="1" id="KW-0727">SH2 domain</keyword>
<dbReference type="InterPro" id="IPR027417">
    <property type="entry name" value="P-loop_NTPase"/>
</dbReference>
<keyword evidence="5" id="KW-1185">Reference proteome</keyword>
<evidence type="ECO:0000256" key="1">
    <source>
        <dbReference type="PROSITE-ProRule" id="PRU00191"/>
    </source>
</evidence>
<dbReference type="Gene3D" id="3.30.505.10">
    <property type="entry name" value="SH2 domain"/>
    <property type="match status" value="1"/>
</dbReference>
<proteinExistence type="predicted"/>